<dbReference type="AlphaFoldDB" id="A0A1H7RWJ2"/>
<accession>A0A1H7RWJ2</accession>
<reference evidence="3" key="1">
    <citation type="submission" date="2016-10" db="EMBL/GenBank/DDBJ databases">
        <authorList>
            <person name="Varghese N."/>
            <person name="Submissions S."/>
        </authorList>
    </citation>
    <scope>NUCLEOTIDE SEQUENCE [LARGE SCALE GENOMIC DNA]</scope>
    <source>
        <strain evidence="3">DSM 44675</strain>
    </source>
</reference>
<feature type="transmembrane region" description="Helical" evidence="1">
    <location>
        <begin position="24"/>
        <end position="44"/>
    </location>
</feature>
<protein>
    <submittedName>
        <fullName evidence="2">Uncharacterized protein</fullName>
    </submittedName>
</protein>
<keyword evidence="1" id="KW-0812">Transmembrane</keyword>
<keyword evidence="3" id="KW-1185">Reference proteome</keyword>
<evidence type="ECO:0000256" key="1">
    <source>
        <dbReference type="SAM" id="Phobius"/>
    </source>
</evidence>
<keyword evidence="1" id="KW-1133">Transmembrane helix</keyword>
<name>A0A1H7RWJ2_9NOCA</name>
<sequence length="101" mass="10500">MAPTAQFSAVWATVWGVSILETSLIFVGIPALITAIIAGLCYMAKPVAGTTPAHYSLDEEWTHKPVLWSAVDEVTVGHHGAHAAIESGSADLIGGSASGKW</sequence>
<keyword evidence="1" id="KW-0472">Membrane</keyword>
<evidence type="ECO:0000313" key="3">
    <source>
        <dbReference type="Proteomes" id="UP000198677"/>
    </source>
</evidence>
<gene>
    <name evidence="2" type="ORF">SAMN05444583_11254</name>
</gene>
<proteinExistence type="predicted"/>
<dbReference type="Proteomes" id="UP000198677">
    <property type="component" value="Unassembled WGS sequence"/>
</dbReference>
<dbReference type="EMBL" id="FOAW01000012">
    <property type="protein sequence ID" value="SEL64516.1"/>
    <property type="molecule type" value="Genomic_DNA"/>
</dbReference>
<evidence type="ECO:0000313" key="2">
    <source>
        <dbReference type="EMBL" id="SEL64516.1"/>
    </source>
</evidence>
<organism evidence="2 3">
    <name type="scientific">Rhodococcus maanshanensis</name>
    <dbReference type="NCBI Taxonomy" id="183556"/>
    <lineage>
        <taxon>Bacteria</taxon>
        <taxon>Bacillati</taxon>
        <taxon>Actinomycetota</taxon>
        <taxon>Actinomycetes</taxon>
        <taxon>Mycobacteriales</taxon>
        <taxon>Nocardiaceae</taxon>
        <taxon>Rhodococcus</taxon>
    </lineage>
</organism>